<dbReference type="Proteomes" id="UP000053237">
    <property type="component" value="Unassembled WGS sequence"/>
</dbReference>
<evidence type="ECO:0000256" key="8">
    <source>
        <dbReference type="ARBA" id="ARBA00023136"/>
    </source>
</evidence>
<feature type="transmembrane region" description="Helical" evidence="9">
    <location>
        <begin position="588"/>
        <end position="609"/>
    </location>
</feature>
<dbReference type="InterPro" id="IPR043926">
    <property type="entry name" value="ABCG_dom"/>
</dbReference>
<dbReference type="Gene3D" id="3.40.50.300">
    <property type="entry name" value="P-loop containing nucleotide triphosphate hydrolases"/>
    <property type="match status" value="2"/>
</dbReference>
<dbReference type="InterPro" id="IPR027417">
    <property type="entry name" value="P-loop_NTPase"/>
</dbReference>
<gene>
    <name evidence="11" type="ORF">BN9_077260</name>
</gene>
<feature type="transmembrane region" description="Helical" evidence="9">
    <location>
        <begin position="1238"/>
        <end position="1257"/>
    </location>
</feature>
<comment type="caution">
    <text evidence="11">The sequence shown here is derived from an EMBL/GenBank/DDBJ whole genome shotgun (WGS) entry which is preliminary data.</text>
</comment>
<feature type="transmembrane region" description="Helical" evidence="9">
    <location>
        <begin position="447"/>
        <end position="465"/>
    </location>
</feature>
<dbReference type="GO" id="GO:0140359">
    <property type="term" value="F:ABC-type transporter activity"/>
    <property type="evidence" value="ECO:0007669"/>
    <property type="project" value="InterPro"/>
</dbReference>
<evidence type="ECO:0000256" key="4">
    <source>
        <dbReference type="ARBA" id="ARBA00022692"/>
    </source>
</evidence>
<evidence type="ECO:0000256" key="9">
    <source>
        <dbReference type="SAM" id="Phobius"/>
    </source>
</evidence>
<dbReference type="GO" id="GO:0005524">
    <property type="term" value="F:ATP binding"/>
    <property type="evidence" value="ECO:0007669"/>
    <property type="project" value="UniProtKB-KW"/>
</dbReference>
<dbReference type="InterPro" id="IPR013525">
    <property type="entry name" value="ABC2_TM"/>
</dbReference>
<evidence type="ECO:0000256" key="2">
    <source>
        <dbReference type="ARBA" id="ARBA00006012"/>
    </source>
</evidence>
<feature type="transmembrane region" description="Helical" evidence="9">
    <location>
        <begin position="1333"/>
        <end position="1354"/>
    </location>
</feature>
<keyword evidence="4 9" id="KW-0812">Transmembrane</keyword>
<dbReference type="InParanoid" id="A0A024GJ78"/>
<evidence type="ECO:0000256" key="7">
    <source>
        <dbReference type="ARBA" id="ARBA00022989"/>
    </source>
</evidence>
<keyword evidence="8 9" id="KW-0472">Membrane</keyword>
<dbReference type="CDD" id="cd03232">
    <property type="entry name" value="ABCG_PDR_domain2"/>
    <property type="match status" value="1"/>
</dbReference>
<dbReference type="FunFam" id="3.40.50.300:FF:000289">
    <property type="entry name" value="ABC transporter G family member 31"/>
    <property type="match status" value="1"/>
</dbReference>
<feature type="domain" description="ABC transporter" evidence="10">
    <location>
        <begin position="760"/>
        <end position="1000"/>
    </location>
</feature>
<evidence type="ECO:0000259" key="10">
    <source>
        <dbReference type="PROSITE" id="PS50893"/>
    </source>
</evidence>
<feature type="transmembrane region" description="Helical" evidence="9">
    <location>
        <begin position="676"/>
        <end position="700"/>
    </location>
</feature>
<evidence type="ECO:0000313" key="12">
    <source>
        <dbReference type="Proteomes" id="UP000053237"/>
    </source>
</evidence>
<feature type="domain" description="ABC transporter" evidence="10">
    <location>
        <begin position="85"/>
        <end position="351"/>
    </location>
</feature>
<comment type="subcellular location">
    <subcellularLocation>
        <location evidence="1">Membrane</location>
        <topology evidence="1">Multi-pass membrane protein</topology>
    </subcellularLocation>
</comment>
<dbReference type="PROSITE" id="PS50893">
    <property type="entry name" value="ABC_TRANSPORTER_2"/>
    <property type="match status" value="2"/>
</dbReference>
<keyword evidence="7 9" id="KW-1133">Transmembrane helix</keyword>
<keyword evidence="12" id="KW-1185">Reference proteome</keyword>
<dbReference type="FunFam" id="3.40.50.300:FF:000528">
    <property type="entry name" value="ABC transporter G family member 31"/>
    <property type="match status" value="1"/>
</dbReference>
<feature type="transmembrane region" description="Helical" evidence="9">
    <location>
        <begin position="616"/>
        <end position="634"/>
    </location>
</feature>
<dbReference type="STRING" id="65357.A0A024GJ78"/>
<keyword evidence="6" id="KW-0067">ATP-binding</keyword>
<dbReference type="InterPro" id="IPR010929">
    <property type="entry name" value="PDR_CDR_ABC"/>
</dbReference>
<dbReference type="Pfam" id="PF19055">
    <property type="entry name" value="ABC2_membrane_7"/>
    <property type="match status" value="2"/>
</dbReference>
<name>A0A024GJ78_9STRA</name>
<dbReference type="Pfam" id="PF01061">
    <property type="entry name" value="ABC2_membrane"/>
    <property type="match status" value="2"/>
</dbReference>
<dbReference type="Pfam" id="PF06422">
    <property type="entry name" value="PDR_CDR"/>
    <property type="match status" value="1"/>
</dbReference>
<feature type="transmembrane region" description="Helical" evidence="9">
    <location>
        <begin position="471"/>
        <end position="493"/>
    </location>
</feature>
<feature type="transmembrane region" description="Helical" evidence="9">
    <location>
        <begin position="1209"/>
        <end position="1226"/>
    </location>
</feature>
<feature type="transmembrane region" description="Helical" evidence="9">
    <location>
        <begin position="565"/>
        <end position="582"/>
    </location>
</feature>
<feature type="transmembrane region" description="Helical" evidence="9">
    <location>
        <begin position="1126"/>
        <end position="1149"/>
    </location>
</feature>
<dbReference type="InterPro" id="IPR034003">
    <property type="entry name" value="ABCG_PDR_2"/>
</dbReference>
<dbReference type="GO" id="GO:0016020">
    <property type="term" value="C:membrane"/>
    <property type="evidence" value="ECO:0007669"/>
    <property type="project" value="UniProtKB-SubCell"/>
</dbReference>
<evidence type="ECO:0000256" key="1">
    <source>
        <dbReference type="ARBA" id="ARBA00004141"/>
    </source>
</evidence>
<dbReference type="PANTHER" id="PTHR19241">
    <property type="entry name" value="ATP-BINDING CASSETTE TRANSPORTER"/>
    <property type="match status" value="1"/>
</dbReference>
<keyword evidence="3" id="KW-0813">Transport</keyword>
<dbReference type="Pfam" id="PF00005">
    <property type="entry name" value="ABC_tran"/>
    <property type="match status" value="2"/>
</dbReference>
<dbReference type="EMBL" id="CAIX01000141">
    <property type="protein sequence ID" value="CCI46771.1"/>
    <property type="molecule type" value="Genomic_DNA"/>
</dbReference>
<dbReference type="SUPFAM" id="SSF52540">
    <property type="entry name" value="P-loop containing nucleoside triphosphate hydrolases"/>
    <property type="match status" value="2"/>
</dbReference>
<dbReference type="InterPro" id="IPR003593">
    <property type="entry name" value="AAA+_ATPase"/>
</dbReference>
<dbReference type="GO" id="GO:0016887">
    <property type="term" value="F:ATP hydrolysis activity"/>
    <property type="evidence" value="ECO:0007669"/>
    <property type="project" value="InterPro"/>
</dbReference>
<reference evidence="11 12" key="1">
    <citation type="submission" date="2012-05" db="EMBL/GenBank/DDBJ databases">
        <title>Recombination and specialization in a pathogen metapopulation.</title>
        <authorList>
            <person name="Gardiner A."/>
            <person name="Kemen E."/>
            <person name="Schultz-Larsen T."/>
            <person name="MacLean D."/>
            <person name="Van Oosterhout C."/>
            <person name="Jones J.D.G."/>
        </authorList>
    </citation>
    <scope>NUCLEOTIDE SEQUENCE [LARGE SCALE GENOMIC DNA]</scope>
    <source>
        <strain evidence="11 12">Ac Nc2</strain>
    </source>
</reference>
<dbReference type="OrthoDB" id="66620at2759"/>
<dbReference type="InterPro" id="IPR003439">
    <property type="entry name" value="ABC_transporter-like_ATP-bd"/>
</dbReference>
<comment type="similarity">
    <text evidence="2">Belongs to the ABC transporter superfamily. ABCG family. PDR (TC 3.A.1.205) subfamily.</text>
</comment>
<feature type="transmembrane region" description="Helical" evidence="9">
    <location>
        <begin position="1170"/>
        <end position="1197"/>
    </location>
</feature>
<evidence type="ECO:0000313" key="11">
    <source>
        <dbReference type="EMBL" id="CCI46771.1"/>
    </source>
</evidence>
<organism evidence="11 12">
    <name type="scientific">Albugo candida</name>
    <dbReference type="NCBI Taxonomy" id="65357"/>
    <lineage>
        <taxon>Eukaryota</taxon>
        <taxon>Sar</taxon>
        <taxon>Stramenopiles</taxon>
        <taxon>Oomycota</taxon>
        <taxon>Peronosporomycetes</taxon>
        <taxon>Albuginales</taxon>
        <taxon>Albuginaceae</taxon>
        <taxon>Albugo</taxon>
    </lineage>
</organism>
<evidence type="ECO:0000256" key="6">
    <source>
        <dbReference type="ARBA" id="ARBA00022840"/>
    </source>
</evidence>
<sequence>MAPNKSQDQDELRDTLPTAQSYIDWDPKERHRYAAPRIERAYGKPLPQLRICVRDLNISAQVQFVDSKDNNRGLPTLWNEIKQSFSGLSASRKVAQKEILTDVNLVLQPGTLTLVLGQPCSGKSTLLKYLSGRFQKTKNVNVQGQVTYNGVPQSEFSKTLSQFVAYVTQRDYHFPTLTVKETFQFAHDFCTPVSKEGIYQRLSSGTVEENESARAILDHEMDLHPDLVIASLGLKHCEDTVVGDEMLRGVSGGERKRVTTGEMQFGFKEAAMMDEISTGLDSAATFDIVQTLQSMAQTYKKTIVIALLQPPPDVFELFDNVILLNEGKVLYQGPRTEVIQYFDNLGFQCPEYHDHADFLLDLGSNEQSNYHVDRGVVPPRTPTQFANAFQQSSYYKDTRAELDQNLTTSTSPHELQHMKSVPAFQRSAAHNLAALIRRQFMLISRDTNAIVGRAIMTTVIGLIYGSTYYDIALPSIQLVTGTLFNALIFLILNQSTDVPNNMFARTMFYKQRDANFYQTGSFVVSTFIGHYPMALLDTIVFGTLVYWMGGLVANAGVFIVYLIHLLLNTLCIASFFYFLSVSSADLNVAQPLTMVSIAMHGLFAGFVILQDQIPSWLVWVYWINPLAFTLRGMLVNQYRHSSLDVCVYQGIDYCTRYGKTMGVYSLDLFGVPSAKIWGYLSIPYLIGLYFLFMILSMFILEYRRPVETHSFIKTDSEQLTDVAADSENVYYCASTPSASQRNHVVINASAERRAITPITLSFHDLRYTIVKPSGEKVDLLKGVSGYAVPGTMTALMGSSGAGKTTLMDVIAGRKKGGQIQGMITLNGHTASDIAVRRLAGYCEQMDFHSEASTIRESLMFSARLRQSQEVSMEEILASVQESLDLLDLNPIADEIVRGRSVEQMKRLTIGVELAAQPSILFLDEPTSGLDARAAKIIMDGVRKVADSGRTIICTIHQPSYAVFKIFDNLLLLKRGGEMVYFGALGQDCRTLINYFESAPGVAPIKPGTNPATWMLECIGAGVGKADGSEQTDFTRVFSASEEKLQLDDQLKKEGFGIPSSRYAPPAFTNKRASSPYMQFSYVVSRFMTMYWRTPSYNLTRFYVAITQGLIFGFVYLQIGLQSYQEINSVMGLLFLTTLFLGVVCFNSVLPICFDERASFYRERSSQTYSALWYFIGSTVSEIPYVFSSTLLFTALLYPMVGFQGFQEAVLYWLAISLNVLLSAYLGQFLGYCFPTVQIAGLVGVLLNTICFLFMGFAPPAGDIPAGYKWLYQINPFRYPLSIVAAVTLAKCENPSDVGCQMLTNHPPDIGDITVKQYVEDTFNMNYDDITRNFLVTVAFIIFFRIMALLALRYVNHQKR</sequence>
<dbReference type="SMART" id="SM00382">
    <property type="entry name" value="AAA"/>
    <property type="match status" value="2"/>
</dbReference>
<evidence type="ECO:0000256" key="5">
    <source>
        <dbReference type="ARBA" id="ARBA00022741"/>
    </source>
</evidence>
<accession>A0A024GJ78</accession>
<proteinExistence type="inferred from homology"/>
<evidence type="ECO:0000256" key="3">
    <source>
        <dbReference type="ARBA" id="ARBA00022448"/>
    </source>
</evidence>
<feature type="transmembrane region" description="Helical" evidence="9">
    <location>
        <begin position="1101"/>
        <end position="1120"/>
    </location>
</feature>
<protein>
    <recommendedName>
        <fullName evidence="10">ABC transporter domain-containing protein</fullName>
    </recommendedName>
</protein>
<keyword evidence="5" id="KW-0547">Nucleotide-binding</keyword>